<dbReference type="SUPFAM" id="SSF52317">
    <property type="entry name" value="Class I glutamine amidotransferase-like"/>
    <property type="match status" value="1"/>
</dbReference>
<evidence type="ECO:0000313" key="2">
    <source>
        <dbReference type="EMBL" id="NWK55297.1"/>
    </source>
</evidence>
<comment type="caution">
    <text evidence="2">The sequence shown here is derived from an EMBL/GenBank/DDBJ whole genome shotgun (WGS) entry which is preliminary data.</text>
</comment>
<dbReference type="Gene3D" id="3.40.50.880">
    <property type="match status" value="1"/>
</dbReference>
<feature type="domain" description="ThuA-like" evidence="1">
    <location>
        <begin position="47"/>
        <end position="285"/>
    </location>
</feature>
<dbReference type="AlphaFoldDB" id="A0A851GJL8"/>
<evidence type="ECO:0000313" key="3">
    <source>
        <dbReference type="Proteomes" id="UP000557872"/>
    </source>
</evidence>
<dbReference type="InterPro" id="IPR029062">
    <property type="entry name" value="Class_I_gatase-like"/>
</dbReference>
<dbReference type="InterPro" id="IPR029010">
    <property type="entry name" value="ThuA-like"/>
</dbReference>
<evidence type="ECO:0000259" key="1">
    <source>
        <dbReference type="Pfam" id="PF06283"/>
    </source>
</evidence>
<dbReference type="EMBL" id="JACBAZ010000002">
    <property type="protein sequence ID" value="NWK55297.1"/>
    <property type="molecule type" value="Genomic_DNA"/>
</dbReference>
<name>A0A851GJL8_9BACT</name>
<sequence length="339" mass="37549">MKPLKHILAVSTVLSTTLSAQITYQGDNGPGKGKHIVFVASDHEYRSEETCPAIARILAQHHGFQCTVLFGLDNKGNIQAGASNIPGLEALQQADLMVIFARFLNLPDAQMKHIVDYLERGGPVVGLRTSSHAFKIPKGSTYERFDFKYSGKDYEKGFGHQILGNTWVGHYGKNHKQGTRIQLIPEQKQHPILRGVNDNAFCHAGGYVGNPREGFTVLTNSQPLVSMQPDAKPDPKKPPMPSTWTRHYTAKDGKQARVFHSTQGASEDILDPNYRRMIVNGIFWAAGLEQAIRPDNAISFVGPYQPTTFRMNGHVKGVQPADLQDMQSPIMPKPEKAKK</sequence>
<reference evidence="2 3" key="1">
    <citation type="submission" date="2020-07" db="EMBL/GenBank/DDBJ databases">
        <title>Roseicoccus Jingziensis gen. nov., sp. nov., isolated from coastal seawater.</title>
        <authorList>
            <person name="Feng X."/>
        </authorList>
    </citation>
    <scope>NUCLEOTIDE SEQUENCE [LARGE SCALE GENOMIC DNA]</scope>
    <source>
        <strain evidence="2 3">N1E253</strain>
    </source>
</reference>
<dbReference type="RefSeq" id="WP_178931819.1">
    <property type="nucleotide sequence ID" value="NZ_JACBAZ010000002.1"/>
</dbReference>
<gene>
    <name evidence="2" type="ORF">HW115_06725</name>
</gene>
<keyword evidence="3" id="KW-1185">Reference proteome</keyword>
<dbReference type="Proteomes" id="UP000557872">
    <property type="component" value="Unassembled WGS sequence"/>
</dbReference>
<protein>
    <submittedName>
        <fullName evidence="2">ThuA domain-containing protein</fullName>
    </submittedName>
</protein>
<dbReference type="Pfam" id="PF06283">
    <property type="entry name" value="ThuA"/>
    <property type="match status" value="1"/>
</dbReference>
<organism evidence="2 3">
    <name type="scientific">Oceaniferula marina</name>
    <dbReference type="NCBI Taxonomy" id="2748318"/>
    <lineage>
        <taxon>Bacteria</taxon>
        <taxon>Pseudomonadati</taxon>
        <taxon>Verrucomicrobiota</taxon>
        <taxon>Verrucomicrobiia</taxon>
        <taxon>Verrucomicrobiales</taxon>
        <taxon>Verrucomicrobiaceae</taxon>
        <taxon>Oceaniferula</taxon>
    </lineage>
</organism>
<accession>A0A851GJL8</accession>
<proteinExistence type="predicted"/>